<dbReference type="EMBL" id="QWEG01000002">
    <property type="protein sequence ID" value="RHW42749.1"/>
    <property type="molecule type" value="Genomic_DNA"/>
</dbReference>
<keyword evidence="1" id="KW-0812">Transmembrane</keyword>
<name>A0A417YYB7_9BACI</name>
<evidence type="ECO:0008006" key="4">
    <source>
        <dbReference type="Google" id="ProtNLM"/>
    </source>
</evidence>
<dbReference type="AlphaFoldDB" id="A0A417YYB7"/>
<evidence type="ECO:0000313" key="3">
    <source>
        <dbReference type="Proteomes" id="UP000284416"/>
    </source>
</evidence>
<evidence type="ECO:0000313" key="2">
    <source>
        <dbReference type="EMBL" id="RHW42749.1"/>
    </source>
</evidence>
<comment type="caution">
    <text evidence="2">The sequence shown here is derived from an EMBL/GenBank/DDBJ whole genome shotgun (WGS) entry which is preliminary data.</text>
</comment>
<feature type="transmembrane region" description="Helical" evidence="1">
    <location>
        <begin position="6"/>
        <end position="28"/>
    </location>
</feature>
<gene>
    <name evidence="2" type="ORF">D1B31_03970</name>
</gene>
<proteinExistence type="predicted"/>
<accession>A0A417YYB7</accession>
<feature type="transmembrane region" description="Helical" evidence="1">
    <location>
        <begin position="49"/>
        <end position="72"/>
    </location>
</feature>
<organism evidence="2 3">
    <name type="scientific">Neobacillus notoginsengisoli</name>
    <dbReference type="NCBI Taxonomy" id="1578198"/>
    <lineage>
        <taxon>Bacteria</taxon>
        <taxon>Bacillati</taxon>
        <taxon>Bacillota</taxon>
        <taxon>Bacilli</taxon>
        <taxon>Bacillales</taxon>
        <taxon>Bacillaceae</taxon>
        <taxon>Neobacillus</taxon>
    </lineage>
</organism>
<dbReference type="Proteomes" id="UP000284416">
    <property type="component" value="Unassembled WGS sequence"/>
</dbReference>
<protein>
    <recommendedName>
        <fullName evidence="4">DUF4181 domain-containing protein</fullName>
    </recommendedName>
</protein>
<reference evidence="2 3" key="1">
    <citation type="journal article" date="2017" name="Int. J. Syst. Evol. Microbiol.">
        <title>Bacillus notoginsengisoli sp. nov., a novel bacterium isolated from the rhizosphere of Panax notoginseng.</title>
        <authorList>
            <person name="Zhang M.Y."/>
            <person name="Cheng J."/>
            <person name="Cai Y."/>
            <person name="Zhang T.Y."/>
            <person name="Wu Y.Y."/>
            <person name="Manikprabhu D."/>
            <person name="Li W.J."/>
            <person name="Zhang Y.X."/>
        </authorList>
    </citation>
    <scope>NUCLEOTIDE SEQUENCE [LARGE SCALE GENOMIC DNA]</scope>
    <source>
        <strain evidence="2 3">JCM 30743</strain>
    </source>
</reference>
<feature type="transmembrane region" description="Helical" evidence="1">
    <location>
        <begin position="92"/>
        <end position="113"/>
    </location>
</feature>
<keyword evidence="3" id="KW-1185">Reference proteome</keyword>
<keyword evidence="1" id="KW-1133">Transmembrane helix</keyword>
<keyword evidence="1" id="KW-0472">Membrane</keyword>
<sequence length="119" mass="14072">MVFYIFFVLVVICMLIQWGVLNLLSKIFKISLRKQKAFARTKVGMAFDLSWFVFVIYITAVDPVLLFVFLLVTGIEARRGVEEYLHNRKNKYYIINIANIAFYFIVGALYVWYFKNYGI</sequence>
<evidence type="ECO:0000256" key="1">
    <source>
        <dbReference type="SAM" id="Phobius"/>
    </source>
</evidence>